<organism evidence="8 9">
    <name type="scientific">Hydrogenoanaerobacterium saccharovorans</name>
    <dbReference type="NCBI Taxonomy" id="474960"/>
    <lineage>
        <taxon>Bacteria</taxon>
        <taxon>Bacillati</taxon>
        <taxon>Bacillota</taxon>
        <taxon>Clostridia</taxon>
        <taxon>Eubacteriales</taxon>
        <taxon>Oscillospiraceae</taxon>
        <taxon>Hydrogenoanaerobacterium</taxon>
    </lineage>
</organism>
<keyword evidence="9" id="KW-1185">Reference proteome</keyword>
<dbReference type="RefSeq" id="WP_092754167.1">
    <property type="nucleotide sequence ID" value="NZ_FOCG01000001.1"/>
</dbReference>
<dbReference type="Gene3D" id="3.40.50.10490">
    <property type="entry name" value="Glucose-6-phosphate isomerase like protein, domain 1"/>
    <property type="match status" value="1"/>
</dbReference>
<dbReference type="CDD" id="cd05013">
    <property type="entry name" value="SIS_RpiR"/>
    <property type="match status" value="1"/>
</dbReference>
<dbReference type="SUPFAM" id="SSF53697">
    <property type="entry name" value="SIS domain"/>
    <property type="match status" value="1"/>
</dbReference>
<evidence type="ECO:0000256" key="2">
    <source>
        <dbReference type="ARBA" id="ARBA00023125"/>
    </source>
</evidence>
<feature type="domain" description="HTH rpiR-type" evidence="6">
    <location>
        <begin position="2"/>
        <end position="78"/>
    </location>
</feature>
<evidence type="ECO:0000259" key="7">
    <source>
        <dbReference type="PROSITE" id="PS51464"/>
    </source>
</evidence>
<feature type="domain" description="SIS" evidence="7">
    <location>
        <begin position="125"/>
        <end position="265"/>
    </location>
</feature>
<dbReference type="GO" id="GO:1901135">
    <property type="term" value="P:carbohydrate derivative metabolic process"/>
    <property type="evidence" value="ECO:0007669"/>
    <property type="project" value="InterPro"/>
</dbReference>
<feature type="coiled-coil region" evidence="4">
    <location>
        <begin position="1"/>
        <end position="28"/>
    </location>
</feature>
<dbReference type="EMBL" id="FOCG01000001">
    <property type="protein sequence ID" value="SEM84933.1"/>
    <property type="molecule type" value="Genomic_DNA"/>
</dbReference>
<evidence type="ECO:0000313" key="8">
    <source>
        <dbReference type="EMBL" id="SEM84933.1"/>
    </source>
</evidence>
<dbReference type="GO" id="GO:0097367">
    <property type="term" value="F:carbohydrate derivative binding"/>
    <property type="evidence" value="ECO:0007669"/>
    <property type="project" value="InterPro"/>
</dbReference>
<dbReference type="InterPro" id="IPR001347">
    <property type="entry name" value="SIS_dom"/>
</dbReference>
<keyword evidence="3" id="KW-0804">Transcription</keyword>
<dbReference type="Proteomes" id="UP000199158">
    <property type="component" value="Unassembled WGS sequence"/>
</dbReference>
<dbReference type="PANTHER" id="PTHR30514:SF1">
    <property type="entry name" value="HTH-TYPE TRANSCRIPTIONAL REGULATOR HEXR-RELATED"/>
    <property type="match status" value="1"/>
</dbReference>
<dbReference type="InterPro" id="IPR000281">
    <property type="entry name" value="HTH_RpiR"/>
</dbReference>
<dbReference type="Pfam" id="PF01418">
    <property type="entry name" value="HTH_6"/>
    <property type="match status" value="1"/>
</dbReference>
<dbReference type="InterPro" id="IPR009057">
    <property type="entry name" value="Homeodomain-like_sf"/>
</dbReference>
<feature type="region of interest" description="Disordered" evidence="5">
    <location>
        <begin position="287"/>
        <end position="309"/>
    </location>
</feature>
<gene>
    <name evidence="8" type="ORF">SAMN05216180_2036</name>
</gene>
<dbReference type="InterPro" id="IPR046348">
    <property type="entry name" value="SIS_dom_sf"/>
</dbReference>
<dbReference type="PROSITE" id="PS51071">
    <property type="entry name" value="HTH_RPIR"/>
    <property type="match status" value="1"/>
</dbReference>
<dbReference type="Pfam" id="PF01380">
    <property type="entry name" value="SIS"/>
    <property type="match status" value="1"/>
</dbReference>
<proteinExistence type="predicted"/>
<dbReference type="InterPro" id="IPR035472">
    <property type="entry name" value="RpiR-like_SIS"/>
</dbReference>
<sequence>MKSVLVLLKEYQNQASSAERAVIRYLLENPQQSVSLSIHKLAAVSFSSPSTVIRLCRKLGFDGYKEFRSSMIYELAVRRQSATEERKEITKSDSIEDIVDKITYKNIISLENTKNLMDINTLKQCVKLICNCKTICLFGIGSSLVVAKDAHLKFLRLNKPCFINDDWHSQLLQARNMSANDVGIVISYSGQTVEMIECVRAMRAAGAPVIAITRYDSSPIAELADHNLYVAANESIFRSGAMSSRISQLNVVDILYTAFANCEYDYCLEQLSKTHIQKPKTTRFVIDLPQNKGDDADVGSDQDDDRNQK</sequence>
<dbReference type="Gene3D" id="1.10.10.10">
    <property type="entry name" value="Winged helix-like DNA-binding domain superfamily/Winged helix DNA-binding domain"/>
    <property type="match status" value="1"/>
</dbReference>
<keyword evidence="4" id="KW-0175">Coiled coil</keyword>
<evidence type="ECO:0000259" key="6">
    <source>
        <dbReference type="PROSITE" id="PS51071"/>
    </source>
</evidence>
<accession>A0A1H8BQ59</accession>
<dbReference type="SUPFAM" id="SSF46689">
    <property type="entry name" value="Homeodomain-like"/>
    <property type="match status" value="1"/>
</dbReference>
<dbReference type="GO" id="GO:0003700">
    <property type="term" value="F:DNA-binding transcription factor activity"/>
    <property type="evidence" value="ECO:0007669"/>
    <property type="project" value="InterPro"/>
</dbReference>
<dbReference type="GO" id="GO:0003677">
    <property type="term" value="F:DNA binding"/>
    <property type="evidence" value="ECO:0007669"/>
    <property type="project" value="UniProtKB-KW"/>
</dbReference>
<dbReference type="OrthoDB" id="2930at2"/>
<dbReference type="InterPro" id="IPR047640">
    <property type="entry name" value="RpiR-like"/>
</dbReference>
<protein>
    <submittedName>
        <fullName evidence="8">Transcriptional regulator, RpiR family</fullName>
    </submittedName>
</protein>
<keyword evidence="1" id="KW-0805">Transcription regulation</keyword>
<evidence type="ECO:0000256" key="5">
    <source>
        <dbReference type="SAM" id="MobiDB-lite"/>
    </source>
</evidence>
<dbReference type="STRING" id="474960.SAMN05216180_2036"/>
<feature type="compositionally biased region" description="Acidic residues" evidence="5">
    <location>
        <begin position="296"/>
        <end position="309"/>
    </location>
</feature>
<evidence type="ECO:0000256" key="4">
    <source>
        <dbReference type="SAM" id="Coils"/>
    </source>
</evidence>
<dbReference type="AlphaFoldDB" id="A0A1H8BQ59"/>
<dbReference type="PROSITE" id="PS51464">
    <property type="entry name" value="SIS"/>
    <property type="match status" value="1"/>
</dbReference>
<keyword evidence="2" id="KW-0238">DNA-binding</keyword>
<dbReference type="InterPro" id="IPR036388">
    <property type="entry name" value="WH-like_DNA-bd_sf"/>
</dbReference>
<evidence type="ECO:0000256" key="1">
    <source>
        <dbReference type="ARBA" id="ARBA00023015"/>
    </source>
</evidence>
<evidence type="ECO:0000313" key="9">
    <source>
        <dbReference type="Proteomes" id="UP000199158"/>
    </source>
</evidence>
<evidence type="ECO:0000256" key="3">
    <source>
        <dbReference type="ARBA" id="ARBA00023163"/>
    </source>
</evidence>
<name>A0A1H8BQ59_9FIRM</name>
<dbReference type="PANTHER" id="PTHR30514">
    <property type="entry name" value="GLUCOKINASE"/>
    <property type="match status" value="1"/>
</dbReference>
<reference evidence="8 9" key="1">
    <citation type="submission" date="2016-10" db="EMBL/GenBank/DDBJ databases">
        <authorList>
            <person name="de Groot N.N."/>
        </authorList>
    </citation>
    <scope>NUCLEOTIDE SEQUENCE [LARGE SCALE GENOMIC DNA]</scope>
    <source>
        <strain evidence="8 9">CGMCC 1.5070</strain>
    </source>
</reference>